<dbReference type="Pfam" id="PF00400">
    <property type="entry name" value="WD40"/>
    <property type="match status" value="3"/>
</dbReference>
<dbReference type="GO" id="GO:0031080">
    <property type="term" value="C:nuclear pore outer ring"/>
    <property type="evidence" value="ECO:0007669"/>
    <property type="project" value="TreeGrafter"/>
</dbReference>
<keyword evidence="6" id="KW-1185">Reference proteome</keyword>
<dbReference type="PANTHER" id="PTHR22652">
    <property type="entry name" value="NUCLEOPORIN NUP43"/>
    <property type="match status" value="1"/>
</dbReference>
<keyword evidence="3" id="KW-0677">Repeat</keyword>
<dbReference type="InterPro" id="IPR015943">
    <property type="entry name" value="WD40/YVTN_repeat-like_dom_sf"/>
</dbReference>
<organism evidence="5 6">
    <name type="scientific">Ambispora gerdemannii</name>
    <dbReference type="NCBI Taxonomy" id="144530"/>
    <lineage>
        <taxon>Eukaryota</taxon>
        <taxon>Fungi</taxon>
        <taxon>Fungi incertae sedis</taxon>
        <taxon>Mucoromycota</taxon>
        <taxon>Glomeromycotina</taxon>
        <taxon>Glomeromycetes</taxon>
        <taxon>Archaeosporales</taxon>
        <taxon>Ambisporaceae</taxon>
        <taxon>Ambispora</taxon>
    </lineage>
</organism>
<accession>A0A9N9ANQ9</accession>
<dbReference type="EMBL" id="CAJVPL010000850">
    <property type="protein sequence ID" value="CAG8534625.1"/>
    <property type="molecule type" value="Genomic_DNA"/>
</dbReference>
<dbReference type="Gene3D" id="2.130.10.10">
    <property type="entry name" value="YVTN repeat-like/Quinoprotein amine dehydrogenase"/>
    <property type="match status" value="1"/>
</dbReference>
<gene>
    <name evidence="5" type="ORF">AGERDE_LOCUS5880</name>
</gene>
<evidence type="ECO:0000256" key="1">
    <source>
        <dbReference type="ARBA" id="ARBA00004123"/>
    </source>
</evidence>
<evidence type="ECO:0000256" key="3">
    <source>
        <dbReference type="ARBA" id="ARBA00022737"/>
    </source>
</evidence>
<dbReference type="AlphaFoldDB" id="A0A9N9ANQ9"/>
<reference evidence="5" key="1">
    <citation type="submission" date="2021-06" db="EMBL/GenBank/DDBJ databases">
        <authorList>
            <person name="Kallberg Y."/>
            <person name="Tangrot J."/>
            <person name="Rosling A."/>
        </authorList>
    </citation>
    <scope>NUCLEOTIDE SEQUENCE</scope>
    <source>
        <strain evidence="5">MT106</strain>
    </source>
</reference>
<name>A0A9N9ANQ9_9GLOM</name>
<dbReference type="Proteomes" id="UP000789831">
    <property type="component" value="Unassembled WGS sequence"/>
</dbReference>
<comment type="caution">
    <text evidence="5">The sequence shown here is derived from an EMBL/GenBank/DDBJ whole genome shotgun (WGS) entry which is preliminary data.</text>
</comment>
<proteinExistence type="predicted"/>
<evidence type="ECO:0000313" key="5">
    <source>
        <dbReference type="EMBL" id="CAG8534625.1"/>
    </source>
</evidence>
<dbReference type="InterPro" id="IPR036322">
    <property type="entry name" value="WD40_repeat_dom_sf"/>
</dbReference>
<evidence type="ECO:0000313" key="6">
    <source>
        <dbReference type="Proteomes" id="UP000789831"/>
    </source>
</evidence>
<dbReference type="SMART" id="SM00320">
    <property type="entry name" value="WD40"/>
    <property type="match status" value="5"/>
</dbReference>
<evidence type="ECO:0000256" key="2">
    <source>
        <dbReference type="ARBA" id="ARBA00022574"/>
    </source>
</evidence>
<keyword evidence="4" id="KW-0539">Nucleus</keyword>
<comment type="subcellular location">
    <subcellularLocation>
        <location evidence="1">Nucleus</location>
    </subcellularLocation>
</comment>
<evidence type="ECO:0000256" key="4">
    <source>
        <dbReference type="ARBA" id="ARBA00023242"/>
    </source>
</evidence>
<sequence>MTNLPSERAVGKVSKVRFAPSIGYEDTTLLFASGTWDEEEENVISLWKAEQKPPPLHMILNAYDTKVVGEVKQPGDISDLCFISTNYLVAASSRGTINAYRLVEMENLNEQETSDGTDLLTEKIIELEKISSQTLHNWSTTANNYYVSATGLAIEPDNNDDLEIASVGEDGKLVFSRITDTMTEIIDADTGIINGLVWPTSHEIVIATSGGRLKKFDRRNPRTAVAVAKTEGKGLDRLTCLTVNPNKTMQLASGSANGVVSIWDSRNLVEPLKKFEPHKLSIWDIVFHPNRSETVLSCSEDASIAILDLSKTLLTSYLRGRDEIPRLPNNFNCAPLNSLDYHPSAKLLVSGSDDARLFFDKLNDD</sequence>
<keyword evidence="2" id="KW-0853">WD repeat</keyword>
<dbReference type="InterPro" id="IPR001680">
    <property type="entry name" value="WD40_rpt"/>
</dbReference>
<dbReference type="PANTHER" id="PTHR22652:SF0">
    <property type="entry name" value="NUCLEOPORIN NUP43"/>
    <property type="match status" value="1"/>
</dbReference>
<protein>
    <submittedName>
        <fullName evidence="5">1460_t:CDS:1</fullName>
    </submittedName>
</protein>
<dbReference type="OrthoDB" id="427795at2759"/>
<dbReference type="SUPFAM" id="SSF50978">
    <property type="entry name" value="WD40 repeat-like"/>
    <property type="match status" value="1"/>
</dbReference>